<accession>A0ACC0AL22</accession>
<proteinExistence type="predicted"/>
<comment type="caution">
    <text evidence="1">The sequence shown here is derived from an EMBL/GenBank/DDBJ whole genome shotgun (WGS) entry which is preliminary data.</text>
</comment>
<gene>
    <name evidence="1" type="ORF">M9H77_20908</name>
</gene>
<evidence type="ECO:0000313" key="1">
    <source>
        <dbReference type="EMBL" id="KAI5661585.1"/>
    </source>
</evidence>
<name>A0ACC0AL22_CATRO</name>
<keyword evidence="2" id="KW-1185">Reference proteome</keyword>
<sequence>MSEEKRRNSKKELNVSEKSEDNFGEPSKNQERRLGYNSIKTISFFPSNSYLCFEIYFKEIKTSPFKGREDGMTWDKHENMESFQGSATGFQGPPDRVEPRVLGIPSFSSLVFKGAPSRELILRSKLDLIQA</sequence>
<dbReference type="Proteomes" id="UP001060085">
    <property type="component" value="Linkage Group LG05"/>
</dbReference>
<dbReference type="EMBL" id="CM044705">
    <property type="protein sequence ID" value="KAI5661585.1"/>
    <property type="molecule type" value="Genomic_DNA"/>
</dbReference>
<organism evidence="1 2">
    <name type="scientific">Catharanthus roseus</name>
    <name type="common">Madagascar periwinkle</name>
    <name type="synonym">Vinca rosea</name>
    <dbReference type="NCBI Taxonomy" id="4058"/>
    <lineage>
        <taxon>Eukaryota</taxon>
        <taxon>Viridiplantae</taxon>
        <taxon>Streptophyta</taxon>
        <taxon>Embryophyta</taxon>
        <taxon>Tracheophyta</taxon>
        <taxon>Spermatophyta</taxon>
        <taxon>Magnoliopsida</taxon>
        <taxon>eudicotyledons</taxon>
        <taxon>Gunneridae</taxon>
        <taxon>Pentapetalae</taxon>
        <taxon>asterids</taxon>
        <taxon>lamiids</taxon>
        <taxon>Gentianales</taxon>
        <taxon>Apocynaceae</taxon>
        <taxon>Rauvolfioideae</taxon>
        <taxon>Vinceae</taxon>
        <taxon>Catharanthinae</taxon>
        <taxon>Catharanthus</taxon>
    </lineage>
</organism>
<protein>
    <submittedName>
        <fullName evidence="1">Uncharacterized protein</fullName>
    </submittedName>
</protein>
<evidence type="ECO:0000313" key="2">
    <source>
        <dbReference type="Proteomes" id="UP001060085"/>
    </source>
</evidence>
<reference evidence="2" key="1">
    <citation type="journal article" date="2023" name="Nat. Plants">
        <title>Single-cell RNA sequencing provides a high-resolution roadmap for understanding the multicellular compartmentation of specialized metabolism.</title>
        <authorList>
            <person name="Sun S."/>
            <person name="Shen X."/>
            <person name="Li Y."/>
            <person name="Li Y."/>
            <person name="Wang S."/>
            <person name="Li R."/>
            <person name="Zhang H."/>
            <person name="Shen G."/>
            <person name="Guo B."/>
            <person name="Wei J."/>
            <person name="Xu J."/>
            <person name="St-Pierre B."/>
            <person name="Chen S."/>
            <person name="Sun C."/>
        </authorList>
    </citation>
    <scope>NUCLEOTIDE SEQUENCE [LARGE SCALE GENOMIC DNA]</scope>
</reference>